<name>A0A2N1NGC8_9GLOM</name>
<protein>
    <submittedName>
        <fullName evidence="2">Uncharacterized protein</fullName>
    </submittedName>
</protein>
<dbReference type="AlphaFoldDB" id="A0A2N1NGC8"/>
<proteinExistence type="predicted"/>
<reference evidence="2 3" key="2">
    <citation type="submission" date="2017-10" db="EMBL/GenBank/DDBJ databases">
        <title>Extensive intraspecific genome diversity in a model arbuscular mycorrhizal fungus.</title>
        <authorList>
            <person name="Chen E.C.H."/>
            <person name="Morin E."/>
            <person name="Baudet D."/>
            <person name="Noel J."/>
            <person name="Ndikumana S."/>
            <person name="Charron P."/>
            <person name="St-Onge C."/>
            <person name="Giorgi J."/>
            <person name="Grigoriev I.V."/>
            <person name="Roux C."/>
            <person name="Martin F.M."/>
            <person name="Corradi N."/>
        </authorList>
    </citation>
    <scope>NUCLEOTIDE SEQUENCE [LARGE SCALE GENOMIC DNA]</scope>
    <source>
        <strain evidence="2 3">C2</strain>
    </source>
</reference>
<dbReference type="VEuPathDB" id="FungiDB:FUN_014824"/>
<organism evidence="2 3">
    <name type="scientific">Rhizophagus irregularis</name>
    <dbReference type="NCBI Taxonomy" id="588596"/>
    <lineage>
        <taxon>Eukaryota</taxon>
        <taxon>Fungi</taxon>
        <taxon>Fungi incertae sedis</taxon>
        <taxon>Mucoromycota</taxon>
        <taxon>Glomeromycotina</taxon>
        <taxon>Glomeromycetes</taxon>
        <taxon>Glomerales</taxon>
        <taxon>Glomeraceae</taxon>
        <taxon>Rhizophagus</taxon>
    </lineage>
</organism>
<evidence type="ECO:0000313" key="3">
    <source>
        <dbReference type="Proteomes" id="UP000233469"/>
    </source>
</evidence>
<sequence length="233" mass="26930">MNCDGMKIYFGVLEYGGENLVVSISDRKKSNRSTYSLSLCLDGKCYVHEFAKKKARKILTNYDKLFFSADIKRFIDEIELKNEKKEFHTSISRREHRTDRIAIEDLRNATNITSTIEYDSKRKQDLRGEIMDGVENGQVVSEAVQELSDLSAQSYDQEDQDLLQNTNTLGKRENASDAKEERSPKFLESNQHSIFYGGLPNYEEGIKIDPELVLKETNEVMIPYFEQSFNYDS</sequence>
<dbReference type="Proteomes" id="UP000233469">
    <property type="component" value="Unassembled WGS sequence"/>
</dbReference>
<comment type="caution">
    <text evidence="2">The sequence shown here is derived from an EMBL/GenBank/DDBJ whole genome shotgun (WGS) entry which is preliminary data.</text>
</comment>
<accession>A0A2N1NGC8</accession>
<reference evidence="2 3" key="1">
    <citation type="submission" date="2016-04" db="EMBL/GenBank/DDBJ databases">
        <title>Genome analyses suggest a sexual origin of heterokaryosis in a supposedly ancient asexual fungus.</title>
        <authorList>
            <person name="Ropars J."/>
            <person name="Sedzielewska K."/>
            <person name="Noel J."/>
            <person name="Charron P."/>
            <person name="Farinelli L."/>
            <person name="Marton T."/>
            <person name="Kruger M."/>
            <person name="Pelin A."/>
            <person name="Brachmann A."/>
            <person name="Corradi N."/>
        </authorList>
    </citation>
    <scope>NUCLEOTIDE SEQUENCE [LARGE SCALE GENOMIC DNA]</scope>
    <source>
        <strain evidence="2 3">C2</strain>
    </source>
</reference>
<gene>
    <name evidence="2" type="ORF">RhiirC2_776584</name>
</gene>
<dbReference type="VEuPathDB" id="FungiDB:RhiirA1_468703"/>
<dbReference type="EMBL" id="LLXL01000402">
    <property type="protein sequence ID" value="PKK72975.1"/>
    <property type="molecule type" value="Genomic_DNA"/>
</dbReference>
<feature type="region of interest" description="Disordered" evidence="1">
    <location>
        <begin position="167"/>
        <end position="189"/>
    </location>
</feature>
<dbReference type="VEuPathDB" id="FungiDB:RhiirFUN_011995"/>
<evidence type="ECO:0000313" key="2">
    <source>
        <dbReference type="EMBL" id="PKK72975.1"/>
    </source>
</evidence>
<feature type="compositionally biased region" description="Basic and acidic residues" evidence="1">
    <location>
        <begin position="170"/>
        <end position="185"/>
    </location>
</feature>
<evidence type="ECO:0000256" key="1">
    <source>
        <dbReference type="SAM" id="MobiDB-lite"/>
    </source>
</evidence>